<sequence>MKITIITHNFIYNDGQGKVNFELVRYLSSKGYQLLLIGNGFDESIKDMPNVKIYKIPILFKKPNILKQINFTLFSDILLFFLKSDIIDVNGGITFHKHHINHIHFCHSYWVKELTKIKLKNIKWLYHYFYHSINSFWEKICFRYLGKKLVAVSEKVKYEVKNYCNIPDEKITVVHNGVDVEKFTPERRKEAREMIIKKFSLKKDDFIIFFAGDMRTNRKGFGTVINAMELLKDYEDIKLIAIGNIKDNIFIKDVIEKGLKNIFFAGFVKDNFNWYPGFDLYISPSYQCDHFSLTILEALSSGIPVITSPFYFVKPDEYLIKDGINGFNLKSPDDYKGLKDYILMIYKDRRLLRNLSINARNTALKFTWDKMGEEFEKLFKAFSPYKNHLL</sequence>
<dbReference type="SUPFAM" id="SSF53756">
    <property type="entry name" value="UDP-Glycosyltransferase/glycogen phosphorylase"/>
    <property type="match status" value="1"/>
</dbReference>
<accession>A0A7C4Y5Q3</accession>
<feature type="domain" description="Glycosyl transferase family 1" evidence="2">
    <location>
        <begin position="193"/>
        <end position="361"/>
    </location>
</feature>
<evidence type="ECO:0000313" key="4">
    <source>
        <dbReference type="EMBL" id="HGW91643.1"/>
    </source>
</evidence>
<keyword evidence="1 4" id="KW-0808">Transferase</keyword>
<evidence type="ECO:0000259" key="2">
    <source>
        <dbReference type="Pfam" id="PF00534"/>
    </source>
</evidence>
<dbReference type="InterPro" id="IPR028098">
    <property type="entry name" value="Glyco_trans_4-like_N"/>
</dbReference>
<proteinExistence type="predicted"/>
<name>A0A7C4Y5Q3_UNCW3</name>
<dbReference type="GO" id="GO:0009103">
    <property type="term" value="P:lipopolysaccharide biosynthetic process"/>
    <property type="evidence" value="ECO:0007669"/>
    <property type="project" value="TreeGrafter"/>
</dbReference>
<dbReference type="InterPro" id="IPR001296">
    <property type="entry name" value="Glyco_trans_1"/>
</dbReference>
<protein>
    <submittedName>
        <fullName evidence="4">Glycosyltransferase family 1 protein</fullName>
    </submittedName>
</protein>
<comment type="caution">
    <text evidence="4">The sequence shown here is derived from an EMBL/GenBank/DDBJ whole genome shotgun (WGS) entry which is preliminary data.</text>
</comment>
<dbReference type="Pfam" id="PF00534">
    <property type="entry name" value="Glycos_transf_1"/>
    <property type="match status" value="1"/>
</dbReference>
<dbReference type="PANTHER" id="PTHR46401:SF2">
    <property type="entry name" value="GLYCOSYLTRANSFERASE WBBK-RELATED"/>
    <property type="match status" value="1"/>
</dbReference>
<dbReference type="AlphaFoldDB" id="A0A7C4Y5Q3"/>
<feature type="domain" description="Glycosyltransferase subfamily 4-like N-terminal" evidence="3">
    <location>
        <begin position="14"/>
        <end position="182"/>
    </location>
</feature>
<dbReference type="GO" id="GO:0016757">
    <property type="term" value="F:glycosyltransferase activity"/>
    <property type="evidence" value="ECO:0007669"/>
    <property type="project" value="InterPro"/>
</dbReference>
<gene>
    <name evidence="4" type="ORF">ENV67_03775</name>
</gene>
<dbReference type="EMBL" id="DTHG01000045">
    <property type="protein sequence ID" value="HGW91643.1"/>
    <property type="molecule type" value="Genomic_DNA"/>
</dbReference>
<evidence type="ECO:0000259" key="3">
    <source>
        <dbReference type="Pfam" id="PF13439"/>
    </source>
</evidence>
<evidence type="ECO:0000256" key="1">
    <source>
        <dbReference type="ARBA" id="ARBA00022679"/>
    </source>
</evidence>
<dbReference type="Gene3D" id="3.40.50.2000">
    <property type="entry name" value="Glycogen Phosphorylase B"/>
    <property type="match status" value="2"/>
</dbReference>
<organism evidence="4">
    <name type="scientific">candidate division WOR-3 bacterium</name>
    <dbReference type="NCBI Taxonomy" id="2052148"/>
    <lineage>
        <taxon>Bacteria</taxon>
        <taxon>Bacteria division WOR-3</taxon>
    </lineage>
</organism>
<dbReference type="Pfam" id="PF13439">
    <property type="entry name" value="Glyco_transf_4"/>
    <property type="match status" value="1"/>
</dbReference>
<dbReference type="CDD" id="cd03801">
    <property type="entry name" value="GT4_PimA-like"/>
    <property type="match status" value="1"/>
</dbReference>
<reference evidence="4" key="1">
    <citation type="journal article" date="2020" name="mSystems">
        <title>Genome- and Community-Level Interaction Insights into Carbon Utilization and Element Cycling Functions of Hydrothermarchaeota in Hydrothermal Sediment.</title>
        <authorList>
            <person name="Zhou Z."/>
            <person name="Liu Y."/>
            <person name="Xu W."/>
            <person name="Pan J."/>
            <person name="Luo Z.H."/>
            <person name="Li M."/>
        </authorList>
    </citation>
    <scope>NUCLEOTIDE SEQUENCE [LARGE SCALE GENOMIC DNA]</scope>
    <source>
        <strain evidence="4">SpSt-780</strain>
    </source>
</reference>
<dbReference type="PANTHER" id="PTHR46401">
    <property type="entry name" value="GLYCOSYLTRANSFERASE WBBK-RELATED"/>
    <property type="match status" value="1"/>
</dbReference>